<feature type="DNA-binding region" description="HMG box" evidence="10">
    <location>
        <begin position="106"/>
        <end position="174"/>
    </location>
</feature>
<dbReference type="Gene3D" id="1.10.30.10">
    <property type="entry name" value="High mobility group box domain"/>
    <property type="match status" value="1"/>
</dbReference>
<evidence type="ECO:0000313" key="13">
    <source>
        <dbReference type="EMBL" id="KAI2662723.1"/>
    </source>
</evidence>
<feature type="compositionally biased region" description="Acidic residues" evidence="11">
    <location>
        <begin position="283"/>
        <end position="296"/>
    </location>
</feature>
<dbReference type="SUPFAM" id="SSF47095">
    <property type="entry name" value="HMG-box"/>
    <property type="match status" value="1"/>
</dbReference>
<comment type="subcellular location">
    <subcellularLocation>
        <location evidence="1">Nucleus</location>
    </subcellularLocation>
</comment>
<evidence type="ECO:0000256" key="5">
    <source>
        <dbReference type="ARBA" id="ARBA00023015"/>
    </source>
</evidence>
<feature type="compositionally biased region" description="Polar residues" evidence="11">
    <location>
        <begin position="303"/>
        <end position="315"/>
    </location>
</feature>
<name>A0ABQ8MIL9_LABRO</name>
<keyword evidence="4" id="KW-0221">Differentiation</keyword>
<evidence type="ECO:0000256" key="11">
    <source>
        <dbReference type="SAM" id="MobiDB-lite"/>
    </source>
</evidence>
<keyword evidence="8" id="KW-0804">Transcription</keyword>
<organism evidence="13 14">
    <name type="scientific">Labeo rohita</name>
    <name type="common">Indian major carp</name>
    <name type="synonym">Cyprinus rohita</name>
    <dbReference type="NCBI Taxonomy" id="84645"/>
    <lineage>
        <taxon>Eukaryota</taxon>
        <taxon>Metazoa</taxon>
        <taxon>Chordata</taxon>
        <taxon>Craniata</taxon>
        <taxon>Vertebrata</taxon>
        <taxon>Euteleostomi</taxon>
        <taxon>Actinopterygii</taxon>
        <taxon>Neopterygii</taxon>
        <taxon>Teleostei</taxon>
        <taxon>Ostariophysi</taxon>
        <taxon>Cypriniformes</taxon>
        <taxon>Cyprinidae</taxon>
        <taxon>Labeoninae</taxon>
        <taxon>Labeonini</taxon>
        <taxon>Labeo</taxon>
    </lineage>
</organism>
<evidence type="ECO:0000256" key="8">
    <source>
        <dbReference type="ARBA" id="ARBA00023163"/>
    </source>
</evidence>
<dbReference type="EMBL" id="JACTAM010000007">
    <property type="protein sequence ID" value="KAI2662723.1"/>
    <property type="molecule type" value="Genomic_DNA"/>
</dbReference>
<gene>
    <name evidence="13" type="ORF">H4Q32_001651</name>
</gene>
<dbReference type="InterPro" id="IPR051356">
    <property type="entry name" value="SOX/SOX-like_TF"/>
</dbReference>
<evidence type="ECO:0000256" key="3">
    <source>
        <dbReference type="ARBA" id="ARBA00022499"/>
    </source>
</evidence>
<keyword evidence="14" id="KW-1185">Reference proteome</keyword>
<accession>A0ABQ8MIL9</accession>
<evidence type="ECO:0000256" key="2">
    <source>
        <dbReference type="ARBA" id="ARBA00022473"/>
    </source>
</evidence>
<keyword evidence="2" id="KW-0217">Developmental protein</keyword>
<evidence type="ECO:0000259" key="12">
    <source>
        <dbReference type="PROSITE" id="PS50118"/>
    </source>
</evidence>
<keyword evidence="5" id="KW-0805">Transcription regulation</keyword>
<keyword evidence="6 10" id="KW-0238">DNA-binding</keyword>
<dbReference type="PANTHER" id="PTHR45789">
    <property type="entry name" value="FI18025P1"/>
    <property type="match status" value="1"/>
</dbReference>
<dbReference type="SMART" id="SM00398">
    <property type="entry name" value="HMG"/>
    <property type="match status" value="1"/>
</dbReference>
<reference evidence="13 14" key="1">
    <citation type="submission" date="2022-01" db="EMBL/GenBank/DDBJ databases">
        <title>A high-quality chromosome-level genome assembly of rohu carp, Labeo rohita.</title>
        <authorList>
            <person name="Arick M.A. II"/>
            <person name="Hsu C.-Y."/>
            <person name="Magbanua Z."/>
            <person name="Pechanova O."/>
            <person name="Grover C."/>
            <person name="Miller E."/>
            <person name="Thrash A."/>
            <person name="Ezzel L."/>
            <person name="Alam S."/>
            <person name="Benzie J."/>
            <person name="Hamilton M."/>
            <person name="Karsi A."/>
            <person name="Lawrence M.L."/>
            <person name="Peterson D.G."/>
        </authorList>
    </citation>
    <scope>NUCLEOTIDE SEQUENCE [LARGE SCALE GENOMIC DNA]</scope>
    <source>
        <strain evidence="14">BAU-BD-2019</strain>
        <tissue evidence="13">Blood</tissue>
    </source>
</reference>
<feature type="region of interest" description="Disordered" evidence="11">
    <location>
        <begin position="272"/>
        <end position="315"/>
    </location>
</feature>
<dbReference type="InterPro" id="IPR036910">
    <property type="entry name" value="HMG_box_dom_sf"/>
</dbReference>
<sequence>MAVRMYEHCDPDEIFKRHYSQGTPRLVSASFHSSGVPRPTIPSCSKLQNMGLSHPVLGWAAWSIRELNGSADKPHQYYCWPTGGASTTEARVYREPRGRNSNEPHIKRPMNAFMVWAKDERRKILQAFPDMHNSNISKILGSRWKSMTNQEKQPYYEEQARLSKIHLEKYPNYKYKPRPKRTCIIDGKKLRIGEYKQMMRSRRQEMRQFFTVGQQPQTQIPISTSAGVVYPGAITMATTTPSPHMTSDCSSASASPEPTIPVIQSTFNMKMEPGTMVSNDPVNGEDEMDMYEDFEDEPKSDYSSENDTQEPVSAN</sequence>
<proteinExistence type="predicted"/>
<evidence type="ECO:0000256" key="4">
    <source>
        <dbReference type="ARBA" id="ARBA00022782"/>
    </source>
</evidence>
<feature type="domain" description="HMG box" evidence="12">
    <location>
        <begin position="106"/>
        <end position="174"/>
    </location>
</feature>
<protein>
    <submittedName>
        <fullName evidence="13">Transcription factor SOX-6</fullName>
    </submittedName>
</protein>
<dbReference type="Pfam" id="PF00505">
    <property type="entry name" value="HMG_box"/>
    <property type="match status" value="1"/>
</dbReference>
<dbReference type="PANTHER" id="PTHR45789:SF1">
    <property type="entry name" value="TRANSCRIPTION FACTOR SOX-6"/>
    <property type="match status" value="1"/>
</dbReference>
<keyword evidence="3" id="KW-1017">Isopeptide bond</keyword>
<dbReference type="InterPro" id="IPR009071">
    <property type="entry name" value="HMG_box_dom"/>
</dbReference>
<dbReference type="PROSITE" id="PS50118">
    <property type="entry name" value="HMG_BOX_2"/>
    <property type="match status" value="1"/>
</dbReference>
<evidence type="ECO:0000256" key="7">
    <source>
        <dbReference type="ARBA" id="ARBA00023159"/>
    </source>
</evidence>
<keyword evidence="7" id="KW-0010">Activator</keyword>
<keyword evidence="9 10" id="KW-0539">Nucleus</keyword>
<dbReference type="Proteomes" id="UP000830375">
    <property type="component" value="Unassembled WGS sequence"/>
</dbReference>
<evidence type="ECO:0000256" key="1">
    <source>
        <dbReference type="ARBA" id="ARBA00004123"/>
    </source>
</evidence>
<evidence type="ECO:0000256" key="9">
    <source>
        <dbReference type="ARBA" id="ARBA00023242"/>
    </source>
</evidence>
<comment type="caution">
    <text evidence="13">The sequence shown here is derived from an EMBL/GenBank/DDBJ whole genome shotgun (WGS) entry which is preliminary data.</text>
</comment>
<evidence type="ECO:0000256" key="6">
    <source>
        <dbReference type="ARBA" id="ARBA00023125"/>
    </source>
</evidence>
<evidence type="ECO:0000313" key="14">
    <source>
        <dbReference type="Proteomes" id="UP000830375"/>
    </source>
</evidence>
<dbReference type="CDD" id="cd22030">
    <property type="entry name" value="HMG-box_SoxD"/>
    <property type="match status" value="1"/>
</dbReference>
<evidence type="ECO:0000256" key="10">
    <source>
        <dbReference type="PROSITE-ProRule" id="PRU00267"/>
    </source>
</evidence>